<evidence type="ECO:0000313" key="8">
    <source>
        <dbReference type="Proteomes" id="UP000245865"/>
    </source>
</evidence>
<gene>
    <name evidence="7" type="ORF">DKP76_15065</name>
</gene>
<evidence type="ECO:0000256" key="2">
    <source>
        <dbReference type="ARBA" id="ARBA00022692"/>
    </source>
</evidence>
<dbReference type="PROSITE" id="PS50850">
    <property type="entry name" value="MFS"/>
    <property type="match status" value="1"/>
</dbReference>
<dbReference type="PANTHER" id="PTHR23514:SF13">
    <property type="entry name" value="INNER MEMBRANE PROTEIN YBJJ"/>
    <property type="match status" value="1"/>
</dbReference>
<dbReference type="GO" id="GO:0022857">
    <property type="term" value="F:transmembrane transporter activity"/>
    <property type="evidence" value="ECO:0007669"/>
    <property type="project" value="InterPro"/>
</dbReference>
<comment type="caution">
    <text evidence="7">The sequence shown here is derived from an EMBL/GenBank/DDBJ whole genome shotgun (WGS) entry which is preliminary data.</text>
</comment>
<dbReference type="AlphaFoldDB" id="A0A316J693"/>
<keyword evidence="8" id="KW-1185">Reference proteome</keyword>
<dbReference type="CDD" id="cd17393">
    <property type="entry name" value="MFS_MosC_like"/>
    <property type="match status" value="1"/>
</dbReference>
<feature type="transmembrane region" description="Helical" evidence="5">
    <location>
        <begin position="283"/>
        <end position="300"/>
    </location>
</feature>
<keyword evidence="2 5" id="KW-0812">Transmembrane</keyword>
<feature type="transmembrane region" description="Helical" evidence="5">
    <location>
        <begin position="306"/>
        <end position="326"/>
    </location>
</feature>
<feature type="transmembrane region" description="Helical" evidence="5">
    <location>
        <begin position="368"/>
        <end position="389"/>
    </location>
</feature>
<sequence length="396" mass="41260">MEQLAGRENAVGKSLPLITRERVAVALLFLMNGYIFGGWAPKIPEFAARLGFDSAAMGLMIFVFGVGSLACMPIAGALSAHHGSSIVARIAALALVPALFIIALVPNVPAAIAAMLYFGGTIAAMDVAMNTNAVAVEKSMRRAIMSSCHAFWSLGGLIGSATGGLLIARVGATTHAVITMVVAAILLAIAWPKVISDQPVHQSGQKQKLRLPRNPLPWLIGVMALFSMIPEGAILDWGAYYLRDELGASVVVAGFGFAAFSFTMAIMRFAGDLVRDRFGAVKTLRVCTLIAMAGLLTAGLSSHPYAVIVGFAICGIGISNMVPIAFSMAGNLPGVNPGVSLSIATTLGYSGMLVAPSLIGFVARHSGFGVVFVAMPVLLLVVLSFSGLARYADQKH</sequence>
<dbReference type="InterPro" id="IPR051788">
    <property type="entry name" value="MFS_Transporter"/>
</dbReference>
<accession>A0A316J693</accession>
<dbReference type="SUPFAM" id="SSF103473">
    <property type="entry name" value="MFS general substrate transporter"/>
    <property type="match status" value="1"/>
</dbReference>
<evidence type="ECO:0000259" key="6">
    <source>
        <dbReference type="PROSITE" id="PS50850"/>
    </source>
</evidence>
<feature type="transmembrane region" description="Helical" evidence="5">
    <location>
        <begin position="86"/>
        <end position="105"/>
    </location>
</feature>
<evidence type="ECO:0000256" key="5">
    <source>
        <dbReference type="SAM" id="Phobius"/>
    </source>
</evidence>
<feature type="transmembrane region" description="Helical" evidence="5">
    <location>
        <begin position="338"/>
        <end position="362"/>
    </location>
</feature>
<organism evidence="7 8">
    <name type="scientific">Falsochrobactrum shanghaiense</name>
    <dbReference type="NCBI Taxonomy" id="2201899"/>
    <lineage>
        <taxon>Bacteria</taxon>
        <taxon>Pseudomonadati</taxon>
        <taxon>Pseudomonadota</taxon>
        <taxon>Alphaproteobacteria</taxon>
        <taxon>Hyphomicrobiales</taxon>
        <taxon>Brucellaceae</taxon>
        <taxon>Falsochrobactrum</taxon>
    </lineage>
</organism>
<dbReference type="Pfam" id="PF07690">
    <property type="entry name" value="MFS_1"/>
    <property type="match status" value="2"/>
</dbReference>
<evidence type="ECO:0000256" key="3">
    <source>
        <dbReference type="ARBA" id="ARBA00022989"/>
    </source>
</evidence>
<reference evidence="7 8" key="1">
    <citation type="submission" date="2018-05" db="EMBL/GenBank/DDBJ databases">
        <title>Comparative genomic sequence analysis between strain HN4 and CCM 8460T (Falsochrobactrum ovis) will provide more evidence to prove that HN4 is a new species of Falsochrobactrum.</title>
        <authorList>
            <person name="Lyu W."/>
            <person name="Sun L."/>
            <person name="Yao L."/>
        </authorList>
    </citation>
    <scope>NUCLEOTIDE SEQUENCE [LARGE SCALE GENOMIC DNA]</scope>
    <source>
        <strain evidence="7 8">HN4</strain>
    </source>
</reference>
<keyword evidence="3 5" id="KW-1133">Transmembrane helix</keyword>
<dbReference type="Gene3D" id="1.20.1250.20">
    <property type="entry name" value="MFS general substrate transporter like domains"/>
    <property type="match status" value="2"/>
</dbReference>
<dbReference type="InterPro" id="IPR036259">
    <property type="entry name" value="MFS_trans_sf"/>
</dbReference>
<dbReference type="GO" id="GO:0016020">
    <property type="term" value="C:membrane"/>
    <property type="evidence" value="ECO:0007669"/>
    <property type="project" value="UniProtKB-SubCell"/>
</dbReference>
<feature type="transmembrane region" description="Helical" evidence="5">
    <location>
        <begin position="216"/>
        <end position="240"/>
    </location>
</feature>
<evidence type="ECO:0000256" key="1">
    <source>
        <dbReference type="ARBA" id="ARBA00004141"/>
    </source>
</evidence>
<feature type="transmembrane region" description="Helical" evidence="5">
    <location>
        <begin position="246"/>
        <end position="271"/>
    </location>
</feature>
<evidence type="ECO:0000313" key="7">
    <source>
        <dbReference type="EMBL" id="PWL16821.1"/>
    </source>
</evidence>
<dbReference type="OrthoDB" id="9810941at2"/>
<feature type="transmembrane region" description="Helical" evidence="5">
    <location>
        <begin position="150"/>
        <end position="170"/>
    </location>
</feature>
<keyword evidence="4 5" id="KW-0472">Membrane</keyword>
<dbReference type="RefSeq" id="WP_109707626.1">
    <property type="nucleotide sequence ID" value="NZ_QGDB01000006.1"/>
</dbReference>
<dbReference type="InterPro" id="IPR020846">
    <property type="entry name" value="MFS_dom"/>
</dbReference>
<dbReference type="InterPro" id="IPR011701">
    <property type="entry name" value="MFS"/>
</dbReference>
<dbReference type="PANTHER" id="PTHR23514">
    <property type="entry name" value="BYPASS OF STOP CODON PROTEIN 6"/>
    <property type="match status" value="1"/>
</dbReference>
<feature type="transmembrane region" description="Helical" evidence="5">
    <location>
        <begin position="55"/>
        <end position="79"/>
    </location>
</feature>
<protein>
    <submittedName>
        <fullName evidence="7">MFS transporter</fullName>
    </submittedName>
</protein>
<feature type="transmembrane region" description="Helical" evidence="5">
    <location>
        <begin position="111"/>
        <end position="129"/>
    </location>
</feature>
<comment type="subcellular location">
    <subcellularLocation>
        <location evidence="1">Membrane</location>
        <topology evidence="1">Multi-pass membrane protein</topology>
    </subcellularLocation>
</comment>
<feature type="domain" description="Major facilitator superfamily (MFS) profile" evidence="6">
    <location>
        <begin position="21"/>
        <end position="394"/>
    </location>
</feature>
<dbReference type="Proteomes" id="UP000245865">
    <property type="component" value="Unassembled WGS sequence"/>
</dbReference>
<feature type="transmembrane region" description="Helical" evidence="5">
    <location>
        <begin position="23"/>
        <end position="40"/>
    </location>
</feature>
<feature type="transmembrane region" description="Helical" evidence="5">
    <location>
        <begin position="176"/>
        <end position="195"/>
    </location>
</feature>
<evidence type="ECO:0000256" key="4">
    <source>
        <dbReference type="ARBA" id="ARBA00023136"/>
    </source>
</evidence>
<name>A0A316J693_9HYPH</name>
<dbReference type="EMBL" id="QGDB01000006">
    <property type="protein sequence ID" value="PWL16821.1"/>
    <property type="molecule type" value="Genomic_DNA"/>
</dbReference>
<proteinExistence type="predicted"/>